<evidence type="ECO:0000256" key="2">
    <source>
        <dbReference type="ARBA" id="ARBA00015338"/>
    </source>
</evidence>
<dbReference type="PROSITE" id="PS50837">
    <property type="entry name" value="NACHT"/>
    <property type="match status" value="1"/>
</dbReference>
<sequence>MWALSLTKGFFFPVEFIKSNSVYLIEGLGMPTIKQIADDLFASSVLSDEETDVICQKIRQDASRSLIHSILRKGERACDLLVQLLKKRDPFLYQNLQGHQAAEQVTQEDLDCLAQDLIDFYQAAVFEKFHPLGEEIDIVFDLTTSYTDTLLWKKDTRNTRQGQKNLNELLHELENPCIIEGEAGKGKTTLLKRIALLWANGDHPSLKKFKLVFFIDLSGARAGLYETVCEQLLTENYRISKVNFMRMLSSLREKALFLLDGYDEFISQSCQEIESLIKENHRFKNTVIVTTRTETMSRVRYVGSLIAETGDLTKESARQLVRNVLEEKLAEGLLSQLESTDSTFQNSGSQFGNLMKTPLFVIIACAIQMGETTFNPHTQTTLFSTLYDLLLERNKPKIKETGNKDFLLSINHCGDLALKGVFDNKFDFPPEDFFHIQEKVLLATGLMHKYTVQRLKPVYRFFHKSFQEYIAGRRLSRLLTSHKDEEMSKGLSYLQKIDNIPDIISTYRNLLLYTCGSSTEATRTIIKYLSAIHKQGSFSELCSLNNQSSGLQPMKNGRNGQEEENLSAASMNSLVECATSFLYESISKSTVSEEFEEFFHGKSLYINTQCIPVYICGFFEHFSNCVSALELIKLDFLGCYSWGDVEDEKKECFKTNPWKTVIPEKAVALFFNWERKLQSLEITLKDFNKLEKGDIKYLEKICCSASSLRLHISKSPGITGKLKEVLKSCKNMQDLTVESTPLTTEDEQQIAAMEMLKTIEIKDLQDGSLNGLIDGIPDLVNLEKLVFDNIKMNEANAEKLAEGFRNLKKIDILNLSNLLDLGDGMTYIVKLIPICLKDLKEIHLVNCGLSGIAVNFLAQNLGDLHNLYALNLSDNYLGNGGKEALLKLVDSLNIQPKMKVLMLPWEDEANTCLIKLLEQLERKPQLIKLGLKKWTITDSEAGILGTFFEKAFLRELQHLDMAENYMTSDGWLTILHVLPSLQKLTFLDFSRKQTFHPSSKLVLSLCRMITQLDSLQEINLSGWQFDATDRGEINNASSSCRNELQVIIS</sequence>
<dbReference type="PROSITE" id="PS50209">
    <property type="entry name" value="CARD"/>
    <property type="match status" value="1"/>
</dbReference>
<dbReference type="Pfam" id="PF22524">
    <property type="entry name" value="WHD_Nlrc4"/>
    <property type="match status" value="1"/>
</dbReference>
<reference evidence="16" key="1">
    <citation type="submission" date="2025-08" db="UniProtKB">
        <authorList>
            <consortium name="RefSeq"/>
        </authorList>
    </citation>
    <scope>IDENTIFICATION</scope>
    <source>
        <tissue evidence="16">Blood</tissue>
    </source>
</reference>
<gene>
    <name evidence="16" type="primary">NLRC4</name>
</gene>
<protein>
    <recommendedName>
        <fullName evidence="2">NLR family CARD domain-containing protein 4</fullName>
    </recommendedName>
    <alternativeName>
        <fullName evidence="12">Ice protease-activating factor</fullName>
    </alternativeName>
</protein>
<dbReference type="KEGG" id="emc:129324809"/>
<dbReference type="InterPro" id="IPR007111">
    <property type="entry name" value="NACHT_NTPase"/>
</dbReference>
<evidence type="ECO:0000259" key="14">
    <source>
        <dbReference type="PROSITE" id="PS50837"/>
    </source>
</evidence>
<dbReference type="Pfam" id="PF00619">
    <property type="entry name" value="CARD"/>
    <property type="match status" value="1"/>
</dbReference>
<keyword evidence="5" id="KW-0433">Leucine-rich repeat</keyword>
<dbReference type="GeneID" id="129324809"/>
<evidence type="ECO:0000256" key="7">
    <source>
        <dbReference type="ARBA" id="ARBA00022737"/>
    </source>
</evidence>
<evidence type="ECO:0000256" key="10">
    <source>
        <dbReference type="ARBA" id="ARBA00022859"/>
    </source>
</evidence>
<keyword evidence="11" id="KW-0395">Inflammatory response</keyword>
<evidence type="ECO:0000256" key="1">
    <source>
        <dbReference type="ARBA" id="ARBA00004514"/>
    </source>
</evidence>
<keyword evidence="10" id="KW-0391">Immunity</keyword>
<keyword evidence="7" id="KW-0677">Repeat</keyword>
<dbReference type="PANTHER" id="PTHR47688">
    <property type="entry name" value="NLR FAMILY CARD DOMAIN-CONTAINING PROTEIN 4"/>
    <property type="match status" value="1"/>
</dbReference>
<dbReference type="GO" id="GO:0045087">
    <property type="term" value="P:innate immune response"/>
    <property type="evidence" value="ECO:0007669"/>
    <property type="project" value="UniProtKB-KW"/>
</dbReference>
<keyword evidence="8" id="KW-0547">Nucleotide-binding</keyword>
<comment type="subcellular location">
    <subcellularLocation>
        <location evidence="1">Cytoplasm</location>
        <location evidence="1">Cytosol</location>
    </subcellularLocation>
</comment>
<feature type="domain" description="CARD" evidence="13">
    <location>
        <begin position="15"/>
        <end position="100"/>
    </location>
</feature>
<keyword evidence="15" id="KW-1185">Reference proteome</keyword>
<dbReference type="InterPro" id="IPR011029">
    <property type="entry name" value="DEATH-like_dom_sf"/>
</dbReference>
<dbReference type="InterPro" id="IPR042220">
    <property type="entry name" value="NLRC4"/>
</dbReference>
<evidence type="ECO:0000313" key="15">
    <source>
        <dbReference type="Proteomes" id="UP001190640"/>
    </source>
</evidence>
<dbReference type="CTD" id="58484"/>
<dbReference type="Gene3D" id="1.10.1900.50">
    <property type="match status" value="1"/>
</dbReference>
<dbReference type="Pfam" id="PF17889">
    <property type="entry name" value="NLRC4_HD"/>
    <property type="match status" value="1"/>
</dbReference>
<dbReference type="SUPFAM" id="SSF52047">
    <property type="entry name" value="RNI-like"/>
    <property type="match status" value="1"/>
</dbReference>
<evidence type="ECO:0000256" key="12">
    <source>
        <dbReference type="ARBA" id="ARBA00030378"/>
    </source>
</evidence>
<dbReference type="InterPro" id="IPR040535">
    <property type="entry name" value="NLRC4_HD"/>
</dbReference>
<dbReference type="PANTHER" id="PTHR47688:SF1">
    <property type="entry name" value="NLR FAMILY CARD DOMAIN-CONTAINING PROTEIN 4"/>
    <property type="match status" value="1"/>
</dbReference>
<dbReference type="Proteomes" id="UP001190640">
    <property type="component" value="Chromosome 1"/>
</dbReference>
<name>A0AA97IYY9_EUBMA</name>
<dbReference type="GO" id="GO:0005524">
    <property type="term" value="F:ATP binding"/>
    <property type="evidence" value="ECO:0007669"/>
    <property type="project" value="UniProtKB-KW"/>
</dbReference>
<evidence type="ECO:0000256" key="3">
    <source>
        <dbReference type="ARBA" id="ARBA00022490"/>
    </source>
</evidence>
<evidence type="ECO:0000256" key="5">
    <source>
        <dbReference type="ARBA" id="ARBA00022614"/>
    </source>
</evidence>
<evidence type="ECO:0000256" key="8">
    <source>
        <dbReference type="ARBA" id="ARBA00022741"/>
    </source>
</evidence>
<dbReference type="SUPFAM" id="SSF47986">
    <property type="entry name" value="DEATH domain"/>
    <property type="match status" value="1"/>
</dbReference>
<dbReference type="FunFam" id="3.80.10.10:FF:000364">
    <property type="entry name" value="NLR family CARD domain containing 4"/>
    <property type="match status" value="1"/>
</dbReference>
<keyword evidence="3" id="KW-0963">Cytoplasm</keyword>
<evidence type="ECO:0000313" key="16">
    <source>
        <dbReference type="RefSeq" id="XP_054828194.1"/>
    </source>
</evidence>
<dbReference type="GO" id="GO:0016045">
    <property type="term" value="P:detection of bacterium"/>
    <property type="evidence" value="ECO:0007669"/>
    <property type="project" value="TreeGrafter"/>
</dbReference>
<dbReference type="SUPFAM" id="SSF52540">
    <property type="entry name" value="P-loop containing nucleoside triphosphate hydrolases"/>
    <property type="match status" value="1"/>
</dbReference>
<keyword evidence="4" id="KW-0399">Innate immunity</keyword>
<dbReference type="InterPro" id="IPR001315">
    <property type="entry name" value="CARD"/>
</dbReference>
<evidence type="ECO:0000256" key="9">
    <source>
        <dbReference type="ARBA" id="ARBA00022840"/>
    </source>
</evidence>
<dbReference type="InterPro" id="IPR027417">
    <property type="entry name" value="P-loop_NTPase"/>
</dbReference>
<dbReference type="GO" id="GO:0005829">
    <property type="term" value="C:cytosol"/>
    <property type="evidence" value="ECO:0007669"/>
    <property type="project" value="UniProtKB-SubCell"/>
</dbReference>
<dbReference type="GO" id="GO:0006915">
    <property type="term" value="P:apoptotic process"/>
    <property type="evidence" value="ECO:0007669"/>
    <property type="project" value="UniProtKB-KW"/>
</dbReference>
<evidence type="ECO:0000259" key="13">
    <source>
        <dbReference type="PROSITE" id="PS50209"/>
    </source>
</evidence>
<keyword evidence="6" id="KW-0053">Apoptosis</keyword>
<dbReference type="GO" id="GO:0042981">
    <property type="term" value="P:regulation of apoptotic process"/>
    <property type="evidence" value="ECO:0007669"/>
    <property type="project" value="InterPro"/>
</dbReference>
<dbReference type="AlphaFoldDB" id="A0AA97IYY9"/>
<evidence type="ECO:0000256" key="11">
    <source>
        <dbReference type="ARBA" id="ARBA00023198"/>
    </source>
</evidence>
<dbReference type="RefSeq" id="XP_054828194.1">
    <property type="nucleotide sequence ID" value="XM_054972219.1"/>
</dbReference>
<dbReference type="GO" id="GO:0042742">
    <property type="term" value="P:defense response to bacterium"/>
    <property type="evidence" value="ECO:0007669"/>
    <property type="project" value="TreeGrafter"/>
</dbReference>
<dbReference type="Gene3D" id="3.40.50.300">
    <property type="entry name" value="P-loop containing nucleotide triphosphate hydrolases"/>
    <property type="match status" value="1"/>
</dbReference>
<dbReference type="Gene3D" id="1.10.533.10">
    <property type="entry name" value="Death Domain, Fas"/>
    <property type="match status" value="1"/>
</dbReference>
<feature type="domain" description="NACHT" evidence="14">
    <location>
        <begin position="175"/>
        <end position="293"/>
    </location>
</feature>
<dbReference type="InterPro" id="IPR032675">
    <property type="entry name" value="LRR_dom_sf"/>
</dbReference>
<dbReference type="GO" id="GO:0006954">
    <property type="term" value="P:inflammatory response"/>
    <property type="evidence" value="ECO:0007669"/>
    <property type="project" value="UniProtKB-KW"/>
</dbReference>
<dbReference type="Gene3D" id="3.80.10.10">
    <property type="entry name" value="Ribonuclease Inhibitor"/>
    <property type="match status" value="1"/>
</dbReference>
<dbReference type="InterPro" id="IPR053882">
    <property type="entry name" value="Nlrc4-like_WHD"/>
</dbReference>
<organism evidence="15 16">
    <name type="scientific">Eublepharis macularius</name>
    <name type="common">Leopard gecko</name>
    <name type="synonym">Cyrtodactylus macularius</name>
    <dbReference type="NCBI Taxonomy" id="481883"/>
    <lineage>
        <taxon>Eukaryota</taxon>
        <taxon>Metazoa</taxon>
        <taxon>Chordata</taxon>
        <taxon>Craniata</taxon>
        <taxon>Vertebrata</taxon>
        <taxon>Euteleostomi</taxon>
        <taxon>Lepidosauria</taxon>
        <taxon>Squamata</taxon>
        <taxon>Bifurcata</taxon>
        <taxon>Gekkota</taxon>
        <taxon>Eublepharidae</taxon>
        <taxon>Eublepharinae</taxon>
        <taxon>Eublepharis</taxon>
    </lineage>
</organism>
<proteinExistence type="predicted"/>
<accession>A0AA97IYY9</accession>
<evidence type="ECO:0000256" key="4">
    <source>
        <dbReference type="ARBA" id="ARBA00022588"/>
    </source>
</evidence>
<dbReference type="Pfam" id="PF05729">
    <property type="entry name" value="NACHT"/>
    <property type="match status" value="1"/>
</dbReference>
<dbReference type="CDD" id="cd01671">
    <property type="entry name" value="CARD"/>
    <property type="match status" value="1"/>
</dbReference>
<evidence type="ECO:0000256" key="6">
    <source>
        <dbReference type="ARBA" id="ARBA00022703"/>
    </source>
</evidence>
<keyword evidence="9" id="KW-0067">ATP-binding</keyword>